<gene>
    <name evidence="1" type="ORF">OHU27_29515</name>
</gene>
<sequence>MYMEHGGGRGGRIVRRVAGAVVVAAVVAGLVSGCSSDGSDGFGDSGDSGASEMEGAWQENYCRELGSWQRARNSATEEGAESDAVPDGDAVVSAARQLPSAAYEGAGDDGSMLDVTVMAVRGDTNAEGEAVAYCSAAGFETLTR</sequence>
<accession>A0ABZ1J6U4</accession>
<dbReference type="Proteomes" id="UP001622690">
    <property type="component" value="Chromosome"/>
</dbReference>
<evidence type="ECO:0008006" key="3">
    <source>
        <dbReference type="Google" id="ProtNLM"/>
    </source>
</evidence>
<proteinExistence type="predicted"/>
<name>A0ABZ1J6U4_9ACTN</name>
<keyword evidence="2" id="KW-1185">Reference proteome</keyword>
<reference evidence="1 2" key="1">
    <citation type="submission" date="2022-10" db="EMBL/GenBank/DDBJ databases">
        <title>The complete genomes of actinobacterial strains from the NBC collection.</title>
        <authorList>
            <person name="Joergensen T.S."/>
            <person name="Alvarez Arevalo M."/>
            <person name="Sterndorff E.B."/>
            <person name="Faurdal D."/>
            <person name="Vuksanovic O."/>
            <person name="Mourched A.-S."/>
            <person name="Charusanti P."/>
            <person name="Shaw S."/>
            <person name="Blin K."/>
            <person name="Weber T."/>
        </authorList>
    </citation>
    <scope>NUCLEOTIDE SEQUENCE [LARGE SCALE GENOMIC DNA]</scope>
    <source>
        <strain evidence="1 2">NBC_00206</strain>
    </source>
</reference>
<dbReference type="RefSeq" id="WP_406260110.1">
    <property type="nucleotide sequence ID" value="NZ_CP108125.1"/>
</dbReference>
<evidence type="ECO:0000313" key="1">
    <source>
        <dbReference type="EMBL" id="WTO86344.1"/>
    </source>
</evidence>
<organism evidence="1 2">
    <name type="scientific">Streptomyces nigra</name>
    <dbReference type="NCBI Taxonomy" id="1827580"/>
    <lineage>
        <taxon>Bacteria</taxon>
        <taxon>Bacillati</taxon>
        <taxon>Actinomycetota</taxon>
        <taxon>Actinomycetes</taxon>
        <taxon>Kitasatosporales</taxon>
        <taxon>Streptomycetaceae</taxon>
        <taxon>Streptomyces</taxon>
    </lineage>
</organism>
<protein>
    <recommendedName>
        <fullName evidence="3">Lipoprotein</fullName>
    </recommendedName>
</protein>
<dbReference type="EMBL" id="CP108125">
    <property type="protein sequence ID" value="WTO86344.1"/>
    <property type="molecule type" value="Genomic_DNA"/>
</dbReference>
<evidence type="ECO:0000313" key="2">
    <source>
        <dbReference type="Proteomes" id="UP001622690"/>
    </source>
</evidence>